<keyword evidence="5 7" id="KW-1133">Transmembrane helix</keyword>
<feature type="domain" description="ABC transmembrane type-1" evidence="8">
    <location>
        <begin position="83"/>
        <end position="273"/>
    </location>
</feature>
<comment type="subcellular location">
    <subcellularLocation>
        <location evidence="1 7">Cell membrane</location>
        <topology evidence="1 7">Multi-pass membrane protein</topology>
    </subcellularLocation>
</comment>
<proteinExistence type="inferred from homology"/>
<keyword evidence="3" id="KW-1003">Cell membrane</keyword>
<dbReference type="InterPro" id="IPR000515">
    <property type="entry name" value="MetI-like"/>
</dbReference>
<evidence type="ECO:0000256" key="3">
    <source>
        <dbReference type="ARBA" id="ARBA00022475"/>
    </source>
</evidence>
<evidence type="ECO:0000256" key="4">
    <source>
        <dbReference type="ARBA" id="ARBA00022692"/>
    </source>
</evidence>
<feature type="transmembrane region" description="Helical" evidence="7">
    <location>
        <begin position="146"/>
        <end position="165"/>
    </location>
</feature>
<dbReference type="Gene3D" id="1.10.3720.10">
    <property type="entry name" value="MetI-like"/>
    <property type="match status" value="1"/>
</dbReference>
<feature type="transmembrane region" description="Helical" evidence="7">
    <location>
        <begin position="204"/>
        <end position="231"/>
    </location>
</feature>
<evidence type="ECO:0000259" key="8">
    <source>
        <dbReference type="PROSITE" id="PS50928"/>
    </source>
</evidence>
<feature type="transmembrane region" description="Helical" evidence="7">
    <location>
        <begin position="251"/>
        <end position="272"/>
    </location>
</feature>
<evidence type="ECO:0000256" key="5">
    <source>
        <dbReference type="ARBA" id="ARBA00022989"/>
    </source>
</evidence>
<dbReference type="PANTHER" id="PTHR43386">
    <property type="entry name" value="OLIGOPEPTIDE TRANSPORT SYSTEM PERMEASE PROTEIN APPC"/>
    <property type="match status" value="1"/>
</dbReference>
<reference evidence="9 10" key="2">
    <citation type="journal article" date="2016" name="Genome Announc.">
        <title>Draft Genome Sequences of Streptomyces scabiei S58, Streptomyces turgidiscabies T45, and Streptomyces acidiscabies a10, the Pathogens of Potato Common Scab, Isolated in Japan.</title>
        <authorList>
            <person name="Tomihama T."/>
            <person name="Nishi Y."/>
            <person name="Sakai M."/>
            <person name="Ikenaga M."/>
            <person name="Okubo T."/>
            <person name="Ikeda S."/>
        </authorList>
    </citation>
    <scope>NUCLEOTIDE SEQUENCE [LARGE SCALE GENOMIC DNA]</scope>
    <source>
        <strain evidence="9 10">S58</strain>
    </source>
</reference>
<dbReference type="GO" id="GO:0005886">
    <property type="term" value="C:plasma membrane"/>
    <property type="evidence" value="ECO:0007669"/>
    <property type="project" value="UniProtKB-SubCell"/>
</dbReference>
<accession>A0A100JP15</accession>
<name>A0A100JP15_STRSC</name>
<feature type="transmembrane region" description="Helical" evidence="7">
    <location>
        <begin position="87"/>
        <end position="110"/>
    </location>
</feature>
<evidence type="ECO:0000313" key="10">
    <source>
        <dbReference type="Proteomes" id="UP000067448"/>
    </source>
</evidence>
<comment type="similarity">
    <text evidence="7">Belongs to the binding-protein-dependent transport system permease family.</text>
</comment>
<gene>
    <name evidence="9" type="primary">gsiD_2</name>
    <name evidence="9" type="ORF">SsS58_03448</name>
</gene>
<keyword evidence="6 7" id="KW-0472">Membrane</keyword>
<sequence length="284" mass="29386">MATLTATLRLRGTTRGGFGDPVLLVSAALAAGLVVLAVIGPWIAPYDPAATDVLAASQGPSGAHLFGTDSLGRDIFSRALTGARLSFAGPGIIVLGSAGLGTLLALAAAWHGGWVDRLLNRMLNILFAIPGVLVAVVAAAVFGAGFWAPVLALTIVYTPYVARVVRSVAVRQRQLPYIEALQLAELSTWRICGRHLLPNVAPIVLAQATIGFGSALMDFGAVSFLGLGIQPPEAEWGVMVADGRSEVLDGAVQQSMAAGLCIVVSVVAFNILGERLTRRLGGSR</sequence>
<dbReference type="EMBL" id="BCMM01000015">
    <property type="protein sequence ID" value="GAQ63071.1"/>
    <property type="molecule type" value="Genomic_DNA"/>
</dbReference>
<keyword evidence="4 7" id="KW-0812">Transmembrane</keyword>
<evidence type="ECO:0000256" key="2">
    <source>
        <dbReference type="ARBA" id="ARBA00022448"/>
    </source>
</evidence>
<dbReference type="InterPro" id="IPR035906">
    <property type="entry name" value="MetI-like_sf"/>
</dbReference>
<dbReference type="GO" id="GO:0055085">
    <property type="term" value="P:transmembrane transport"/>
    <property type="evidence" value="ECO:0007669"/>
    <property type="project" value="InterPro"/>
</dbReference>
<comment type="caution">
    <text evidence="9">The sequence shown here is derived from an EMBL/GenBank/DDBJ whole genome shotgun (WGS) entry which is preliminary data.</text>
</comment>
<evidence type="ECO:0000313" key="9">
    <source>
        <dbReference type="EMBL" id="GAQ63071.1"/>
    </source>
</evidence>
<dbReference type="Pfam" id="PF12911">
    <property type="entry name" value="OppC_N"/>
    <property type="match status" value="1"/>
</dbReference>
<dbReference type="PROSITE" id="PS50928">
    <property type="entry name" value="ABC_TM1"/>
    <property type="match status" value="1"/>
</dbReference>
<evidence type="ECO:0000256" key="7">
    <source>
        <dbReference type="RuleBase" id="RU363032"/>
    </source>
</evidence>
<feature type="transmembrane region" description="Helical" evidence="7">
    <location>
        <begin position="21"/>
        <end position="44"/>
    </location>
</feature>
<dbReference type="RefSeq" id="WP_059080801.1">
    <property type="nucleotide sequence ID" value="NZ_BCMM01000015.1"/>
</dbReference>
<evidence type="ECO:0000256" key="6">
    <source>
        <dbReference type="ARBA" id="ARBA00023136"/>
    </source>
</evidence>
<dbReference type="InterPro" id="IPR050366">
    <property type="entry name" value="BP-dependent_transpt_permease"/>
</dbReference>
<dbReference type="Pfam" id="PF00528">
    <property type="entry name" value="BPD_transp_1"/>
    <property type="match status" value="1"/>
</dbReference>
<dbReference type="InterPro" id="IPR025966">
    <property type="entry name" value="OppC_N"/>
</dbReference>
<reference evidence="10" key="3">
    <citation type="submission" date="2016-02" db="EMBL/GenBank/DDBJ databases">
        <title>Draft genome of pathogenic Streptomyces sp. in Japan.</title>
        <authorList>
            <person name="Tomihama T."/>
            <person name="Ikenaga M."/>
            <person name="Sakai M."/>
            <person name="Okubo T."/>
            <person name="Ikeda S."/>
        </authorList>
    </citation>
    <scope>NUCLEOTIDE SEQUENCE [LARGE SCALE GENOMIC DNA]</scope>
    <source>
        <strain evidence="10">S58</strain>
    </source>
</reference>
<organism evidence="9 10">
    <name type="scientific">Streptomyces scabiei</name>
    <dbReference type="NCBI Taxonomy" id="1930"/>
    <lineage>
        <taxon>Bacteria</taxon>
        <taxon>Bacillati</taxon>
        <taxon>Actinomycetota</taxon>
        <taxon>Actinomycetes</taxon>
        <taxon>Kitasatosporales</taxon>
        <taxon>Streptomycetaceae</taxon>
        <taxon>Streptomyces</taxon>
    </lineage>
</organism>
<dbReference type="SUPFAM" id="SSF161098">
    <property type="entry name" value="MetI-like"/>
    <property type="match status" value="1"/>
</dbReference>
<keyword evidence="2 7" id="KW-0813">Transport</keyword>
<evidence type="ECO:0000256" key="1">
    <source>
        <dbReference type="ARBA" id="ARBA00004651"/>
    </source>
</evidence>
<dbReference type="CDD" id="cd06261">
    <property type="entry name" value="TM_PBP2"/>
    <property type="match status" value="1"/>
</dbReference>
<dbReference type="Proteomes" id="UP000067448">
    <property type="component" value="Unassembled WGS sequence"/>
</dbReference>
<dbReference type="PANTHER" id="PTHR43386:SF1">
    <property type="entry name" value="D,D-DIPEPTIDE TRANSPORT SYSTEM PERMEASE PROTEIN DDPC-RELATED"/>
    <property type="match status" value="1"/>
</dbReference>
<dbReference type="AlphaFoldDB" id="A0A100JP15"/>
<protein>
    <submittedName>
        <fullName evidence="9">Glutathione transport system permease protein</fullName>
    </submittedName>
</protein>
<feature type="transmembrane region" description="Helical" evidence="7">
    <location>
        <begin position="122"/>
        <end position="140"/>
    </location>
</feature>
<reference evidence="10" key="1">
    <citation type="submission" date="2015-11" db="EMBL/GenBank/DDBJ databases">
        <authorList>
            <consortium name="Cross-ministerial Strategic Innovation Promotion Program (SIP) consortium"/>
            <person name="Tomihama T."/>
            <person name="Ikenaga M."/>
            <person name="Sakai M."/>
            <person name="Okubo T."/>
            <person name="Ikeda S."/>
        </authorList>
    </citation>
    <scope>NUCLEOTIDE SEQUENCE [LARGE SCALE GENOMIC DNA]</scope>
    <source>
        <strain evidence="10">S58</strain>
    </source>
</reference>